<dbReference type="InterPro" id="IPR009075">
    <property type="entry name" value="AcylCo_DH/oxidase_C"/>
</dbReference>
<dbReference type="EMBL" id="KB822697">
    <property type="protein sequence ID" value="ETI28013.1"/>
    <property type="molecule type" value="Genomic_DNA"/>
</dbReference>
<dbReference type="PANTHER" id="PTHR42707">
    <property type="entry name" value="ACYL-COA DEHYDROGENASE"/>
    <property type="match status" value="1"/>
</dbReference>
<reference evidence="6 7" key="1">
    <citation type="submission" date="2013-03" db="EMBL/GenBank/DDBJ databases">
        <title>The Genome Sequence of Cladophialophora carrionii CBS 160.54.</title>
        <authorList>
            <consortium name="The Broad Institute Genomics Platform"/>
            <person name="Cuomo C."/>
            <person name="de Hoog S."/>
            <person name="Gorbushina A."/>
            <person name="Walker B."/>
            <person name="Young S.K."/>
            <person name="Zeng Q."/>
            <person name="Gargeya S."/>
            <person name="Fitzgerald M."/>
            <person name="Haas B."/>
            <person name="Abouelleil A."/>
            <person name="Allen A.W."/>
            <person name="Alvarado L."/>
            <person name="Arachchi H.M."/>
            <person name="Berlin A.M."/>
            <person name="Chapman S.B."/>
            <person name="Gainer-Dewar J."/>
            <person name="Goldberg J."/>
            <person name="Griggs A."/>
            <person name="Gujja S."/>
            <person name="Hansen M."/>
            <person name="Howarth C."/>
            <person name="Imamovic A."/>
            <person name="Ireland A."/>
            <person name="Larimer J."/>
            <person name="McCowan C."/>
            <person name="Murphy C."/>
            <person name="Pearson M."/>
            <person name="Poon T.W."/>
            <person name="Priest M."/>
            <person name="Roberts A."/>
            <person name="Saif S."/>
            <person name="Shea T."/>
            <person name="Sisk P."/>
            <person name="Sykes S."/>
            <person name="Wortman J."/>
            <person name="Nusbaum C."/>
            <person name="Birren B."/>
        </authorList>
    </citation>
    <scope>NUCLEOTIDE SEQUENCE [LARGE SCALE GENOMIC DNA]</scope>
    <source>
        <strain evidence="6 7">CBS 160.54</strain>
    </source>
</reference>
<keyword evidence="2" id="KW-0285">Flavoprotein</keyword>
<dbReference type="InterPro" id="IPR052904">
    <property type="entry name" value="Acyl-CoA_dehydrogenase-like"/>
</dbReference>
<dbReference type="PANTHER" id="PTHR42707:SF2">
    <property type="entry name" value="ACD11 DEHYDROGENASE"/>
    <property type="match status" value="1"/>
</dbReference>
<evidence type="ECO:0000256" key="4">
    <source>
        <dbReference type="SAM" id="MobiDB-lite"/>
    </source>
</evidence>
<dbReference type="InterPro" id="IPR009100">
    <property type="entry name" value="AcylCoA_DH/oxidase_NM_dom_sf"/>
</dbReference>
<dbReference type="OrthoDB" id="10251155at2759"/>
<evidence type="ECO:0000256" key="3">
    <source>
        <dbReference type="ARBA" id="ARBA00022827"/>
    </source>
</evidence>
<dbReference type="SUPFAM" id="SSF56645">
    <property type="entry name" value="Acyl-CoA dehydrogenase NM domain-like"/>
    <property type="match status" value="1"/>
</dbReference>
<dbReference type="GeneID" id="19978955"/>
<feature type="region of interest" description="Disordered" evidence="4">
    <location>
        <begin position="299"/>
        <end position="325"/>
    </location>
</feature>
<proteinExistence type="inferred from homology"/>
<dbReference type="Gene3D" id="2.40.110.20">
    <property type="match status" value="1"/>
</dbReference>
<dbReference type="SUPFAM" id="SSF47203">
    <property type="entry name" value="Acyl-CoA dehydrogenase C-terminal domain-like"/>
    <property type="match status" value="1"/>
</dbReference>
<accession>V9DNX8</accession>
<dbReference type="HOGENOM" id="CLU_016513_1_1_1"/>
<dbReference type="RefSeq" id="XP_008722087.1">
    <property type="nucleotide sequence ID" value="XM_008723865.1"/>
</dbReference>
<dbReference type="Pfam" id="PF00441">
    <property type="entry name" value="Acyl-CoA_dh_1"/>
    <property type="match status" value="1"/>
</dbReference>
<evidence type="ECO:0000256" key="2">
    <source>
        <dbReference type="ARBA" id="ARBA00022630"/>
    </source>
</evidence>
<dbReference type="Gene3D" id="1.20.140.10">
    <property type="entry name" value="Butyryl-CoA Dehydrogenase, subunit A, domain 3"/>
    <property type="match status" value="1"/>
</dbReference>
<dbReference type="GO" id="GO:0003995">
    <property type="term" value="F:acyl-CoA dehydrogenase activity"/>
    <property type="evidence" value="ECO:0007669"/>
    <property type="project" value="TreeGrafter"/>
</dbReference>
<dbReference type="Proteomes" id="UP000030678">
    <property type="component" value="Unassembled WGS sequence"/>
</dbReference>
<organism evidence="6 7">
    <name type="scientific">Cladophialophora carrionii CBS 160.54</name>
    <dbReference type="NCBI Taxonomy" id="1279043"/>
    <lineage>
        <taxon>Eukaryota</taxon>
        <taxon>Fungi</taxon>
        <taxon>Dikarya</taxon>
        <taxon>Ascomycota</taxon>
        <taxon>Pezizomycotina</taxon>
        <taxon>Eurotiomycetes</taxon>
        <taxon>Chaetothyriomycetidae</taxon>
        <taxon>Chaetothyriales</taxon>
        <taxon>Herpotrichiellaceae</taxon>
        <taxon>Cladophialophora</taxon>
    </lineage>
</organism>
<dbReference type="AlphaFoldDB" id="V9DNX8"/>
<evidence type="ECO:0000313" key="6">
    <source>
        <dbReference type="EMBL" id="ETI28013.1"/>
    </source>
</evidence>
<evidence type="ECO:0000256" key="1">
    <source>
        <dbReference type="ARBA" id="ARBA00009347"/>
    </source>
</evidence>
<dbReference type="InterPro" id="IPR036250">
    <property type="entry name" value="AcylCo_DH-like_C"/>
</dbReference>
<feature type="compositionally biased region" description="Low complexity" evidence="4">
    <location>
        <begin position="302"/>
        <end position="319"/>
    </location>
</feature>
<gene>
    <name evidence="6" type="ORF">G647_00462</name>
</gene>
<dbReference type="VEuPathDB" id="FungiDB:G647_00462"/>
<evidence type="ECO:0000259" key="5">
    <source>
        <dbReference type="Pfam" id="PF00441"/>
    </source>
</evidence>
<name>V9DNX8_9EURO</name>
<protein>
    <recommendedName>
        <fullName evidence="5">Acyl-CoA dehydrogenase/oxidase C-terminal domain-containing protein</fullName>
    </recommendedName>
</protein>
<keyword evidence="3" id="KW-0274">FAD</keyword>
<comment type="similarity">
    <text evidence="1">Belongs to the acyl-CoA dehydrogenase family.</text>
</comment>
<evidence type="ECO:0000313" key="7">
    <source>
        <dbReference type="Proteomes" id="UP000030678"/>
    </source>
</evidence>
<sequence>MEARKASSSTSGFFQALPIVPPQYTPSAPSTTGMSRSHEISDDPVLARVLSLYLPNPIPAQISSHLHDFSRLVLRPSTLQHTIDCDIDPPAIRPLTTFGEENKVDSLRTSEGWRELKKIQTPAGVIGHGYPQHGTQGQNFNRRIHQYGTLHLWHGTAAVSTCPMAMTDGAAVLLRRHFDDPDGDQPGRAAVFRESYDRLVSLENNYAWTSGQWMTERSGGSDVRGTETVARRLTAQEIQADIDAGRDKDAHNLPLGPWLVDGFKWFSSATDADMAILLARTAKGLSAFYAPLRRSAGHKAESSSSSASRATLTTEASAAQPYPSETNGVRIQRLKSKLGTKGVPTAELELKSMRAYLVGQEGHGVKEISAILNITRLHTASGAVGGWARGLAVSRAYTQVRKIREGQLLRDNAQHLAWMAGESVKYRASTHLVFLAVALLGATEQDYGTVIRSTLGAATLIPRSRAGQENLFRLLTPVMKAQVSLNSVAGLRECMESLGGVGYCENNEDGGIMNVARLFRDSAVNPIWEGTTSVMAEDVARVLKNPKARGRDVLDETLGDWMRDVLRAIEERSGARGTFSRELDMVRNRYAVLERTVRTSDSAALQRRGRDVLRHIEAVTCAVLLMFDAMVDGDAVAVETARRWVRMNALPSDTVKLQEEQGPGDLANEVDMDRRIFLGAAAMSGSLPATRQARL</sequence>
<feature type="domain" description="Acyl-CoA dehydrogenase/oxidase C-terminal" evidence="5">
    <location>
        <begin position="362"/>
        <end position="543"/>
    </location>
</feature>